<feature type="region of interest" description="Disordered" evidence="1">
    <location>
        <begin position="149"/>
        <end position="310"/>
    </location>
</feature>
<organism evidence="4 5">
    <name type="scientific">Tessaracoccus flavus</name>
    <dbReference type="NCBI Taxonomy" id="1610493"/>
    <lineage>
        <taxon>Bacteria</taxon>
        <taxon>Bacillati</taxon>
        <taxon>Actinomycetota</taxon>
        <taxon>Actinomycetes</taxon>
        <taxon>Propionibacteriales</taxon>
        <taxon>Propionibacteriaceae</taxon>
        <taxon>Tessaracoccus</taxon>
    </lineage>
</organism>
<feature type="compositionally biased region" description="Pro residues" evidence="1">
    <location>
        <begin position="166"/>
        <end position="189"/>
    </location>
</feature>
<feature type="compositionally biased region" description="Pro residues" evidence="1">
    <location>
        <begin position="209"/>
        <end position="224"/>
    </location>
</feature>
<evidence type="ECO:0000313" key="5">
    <source>
        <dbReference type="Proteomes" id="UP000188324"/>
    </source>
</evidence>
<sequence length="336" mass="33375">MVLGCVTAAAAWSPAHADASPGHCTSDSGVTVVVDFQELGGGTVVRCVDQVPAGTTGLQALRLAGFTHSGTIHDGPGFVCRIDDRPAATETLPVAGNEEYRETCVATPPKNAFWGYWHAPNGGEWTFSSFGGGARTVIPGGYEGWSFSLNRGTDSNPAPRVAPSHPVAPPATEPPAPPTTTTPPAPAPRPTTAAPGSTARPPANTATPASPPSSEPTTPDPAPEPARTAPIEAPSASPSPPAQPPISPSVDAPSPTTADSSPSTTAATGPAASPPPPRPSPGRSVPPGASLPPTTPAVVEAEPAAGPPLGTLIGVGAVVVLGAAGGATWWRRRGLG</sequence>
<feature type="compositionally biased region" description="Pro residues" evidence="1">
    <location>
        <begin position="237"/>
        <end position="247"/>
    </location>
</feature>
<dbReference type="KEGG" id="tfl:RPIT_08505"/>
<feature type="transmembrane region" description="Helical" evidence="2">
    <location>
        <begin position="309"/>
        <end position="330"/>
    </location>
</feature>
<feature type="signal peptide" evidence="3">
    <location>
        <begin position="1"/>
        <end position="17"/>
    </location>
</feature>
<reference evidence="4 5" key="1">
    <citation type="journal article" date="2016" name="Int. J. Syst. Evol. Microbiol.">
        <title>Tessaracoccus flavus sp. nov., isolated from the drainage system of a lindane-producing factory.</title>
        <authorList>
            <person name="Kumari R."/>
            <person name="Singh P."/>
            <person name="Schumann P."/>
            <person name="Lal R."/>
        </authorList>
    </citation>
    <scope>NUCLEOTIDE SEQUENCE [LARGE SCALE GENOMIC DNA]</scope>
    <source>
        <strain evidence="4 5">RP1T</strain>
    </source>
</reference>
<feature type="compositionally biased region" description="Low complexity" evidence="1">
    <location>
        <begin position="190"/>
        <end position="208"/>
    </location>
</feature>
<evidence type="ECO:0000256" key="2">
    <source>
        <dbReference type="SAM" id="Phobius"/>
    </source>
</evidence>
<protein>
    <submittedName>
        <fullName evidence="4">Uncharacterized protein</fullName>
    </submittedName>
</protein>
<keyword evidence="2" id="KW-0812">Transmembrane</keyword>
<evidence type="ECO:0000256" key="1">
    <source>
        <dbReference type="SAM" id="MobiDB-lite"/>
    </source>
</evidence>
<dbReference type="AlphaFoldDB" id="A0A1Q2CJ64"/>
<keyword evidence="5" id="KW-1185">Reference proteome</keyword>
<dbReference type="Proteomes" id="UP000188324">
    <property type="component" value="Chromosome"/>
</dbReference>
<proteinExistence type="predicted"/>
<dbReference type="EMBL" id="CP019605">
    <property type="protein sequence ID" value="AQP46090.1"/>
    <property type="molecule type" value="Genomic_DNA"/>
</dbReference>
<gene>
    <name evidence="4" type="ORF">RPIT_08505</name>
</gene>
<feature type="compositionally biased region" description="Low complexity" evidence="1">
    <location>
        <begin position="296"/>
        <end position="310"/>
    </location>
</feature>
<keyword evidence="2" id="KW-1133">Transmembrane helix</keyword>
<feature type="chain" id="PRO_5038412161" evidence="3">
    <location>
        <begin position="18"/>
        <end position="336"/>
    </location>
</feature>
<keyword evidence="2" id="KW-0472">Membrane</keyword>
<keyword evidence="3" id="KW-0732">Signal</keyword>
<evidence type="ECO:0000313" key="4">
    <source>
        <dbReference type="EMBL" id="AQP46090.1"/>
    </source>
</evidence>
<evidence type="ECO:0000256" key="3">
    <source>
        <dbReference type="SAM" id="SignalP"/>
    </source>
</evidence>
<feature type="compositionally biased region" description="Low complexity" evidence="1">
    <location>
        <begin position="248"/>
        <end position="271"/>
    </location>
</feature>
<dbReference type="STRING" id="1610493.RPIT_08505"/>
<feature type="compositionally biased region" description="Low complexity" evidence="1">
    <location>
        <begin position="225"/>
        <end position="236"/>
    </location>
</feature>
<name>A0A1Q2CJ64_9ACTN</name>
<accession>A0A1Q2CJ64</accession>